<feature type="compositionally biased region" description="Basic residues" evidence="7">
    <location>
        <begin position="398"/>
        <end position="409"/>
    </location>
</feature>
<proteinExistence type="inferred from homology"/>
<feature type="region of interest" description="Disordered" evidence="7">
    <location>
        <begin position="311"/>
        <end position="409"/>
    </location>
</feature>
<dbReference type="GO" id="GO:0043005">
    <property type="term" value="C:neuron projection"/>
    <property type="evidence" value="ECO:0007669"/>
    <property type="project" value="TreeGrafter"/>
</dbReference>
<keyword evidence="3 8" id="KW-0812">Transmembrane</keyword>
<dbReference type="PANTHER" id="PTHR21723:SF3">
    <property type="entry name" value="PROTEIN RIC-3"/>
    <property type="match status" value="1"/>
</dbReference>
<dbReference type="Proteomes" id="UP000050794">
    <property type="component" value="Unassembled WGS sequence"/>
</dbReference>
<dbReference type="Pfam" id="PF15361">
    <property type="entry name" value="RIC3"/>
    <property type="match status" value="1"/>
</dbReference>
<feature type="compositionally biased region" description="Basic and acidic residues" evidence="7">
    <location>
        <begin position="363"/>
        <end position="386"/>
    </location>
</feature>
<feature type="domain" description="Resistance to inhibitors of cholinesterase protein 3 N-terminal" evidence="9">
    <location>
        <begin position="84"/>
        <end position="243"/>
    </location>
</feature>
<keyword evidence="11" id="KW-1185">Reference proteome</keyword>
<evidence type="ECO:0000256" key="3">
    <source>
        <dbReference type="ARBA" id="ARBA00022692"/>
    </source>
</evidence>
<evidence type="ECO:0000256" key="6">
    <source>
        <dbReference type="ARBA" id="ARBA00023136"/>
    </source>
</evidence>
<dbReference type="EMBL" id="UYWY01022871">
    <property type="protein sequence ID" value="VDM46767.1"/>
    <property type="molecule type" value="Genomic_DNA"/>
</dbReference>
<evidence type="ECO:0000313" key="11">
    <source>
        <dbReference type="Proteomes" id="UP000050794"/>
    </source>
</evidence>
<evidence type="ECO:0000256" key="8">
    <source>
        <dbReference type="SAM" id="Phobius"/>
    </source>
</evidence>
<feature type="region of interest" description="Disordered" evidence="7">
    <location>
        <begin position="106"/>
        <end position="138"/>
    </location>
</feature>
<dbReference type="GO" id="GO:0005789">
    <property type="term" value="C:endoplasmic reticulum membrane"/>
    <property type="evidence" value="ECO:0007669"/>
    <property type="project" value="UniProtKB-SubCell"/>
</dbReference>
<organism evidence="11 12">
    <name type="scientific">Toxocara canis</name>
    <name type="common">Canine roundworm</name>
    <dbReference type="NCBI Taxonomy" id="6265"/>
    <lineage>
        <taxon>Eukaryota</taxon>
        <taxon>Metazoa</taxon>
        <taxon>Ecdysozoa</taxon>
        <taxon>Nematoda</taxon>
        <taxon>Chromadorea</taxon>
        <taxon>Rhabditida</taxon>
        <taxon>Spirurina</taxon>
        <taxon>Ascaridomorpha</taxon>
        <taxon>Ascaridoidea</taxon>
        <taxon>Toxocaridae</taxon>
        <taxon>Toxocara</taxon>
    </lineage>
</organism>
<dbReference type="PANTHER" id="PTHR21723">
    <property type="entry name" value="RESISTANCE TO INHIBITORS OF CHOLINESTERASE PROTEIN 3 RIC3"/>
    <property type="match status" value="1"/>
</dbReference>
<protein>
    <submittedName>
        <fullName evidence="12">RIC3 domain-containing protein</fullName>
    </submittedName>
</protein>
<name>A0A183V3X6_TOXCA</name>
<keyword evidence="6 8" id="KW-0472">Membrane</keyword>
<dbReference type="WBParaSite" id="TCNE_0001544701-mRNA-1">
    <property type="protein sequence ID" value="TCNE_0001544701-mRNA-1"/>
    <property type="gene ID" value="TCNE_0001544701"/>
</dbReference>
<evidence type="ECO:0000256" key="5">
    <source>
        <dbReference type="ARBA" id="ARBA00022989"/>
    </source>
</evidence>
<evidence type="ECO:0000256" key="1">
    <source>
        <dbReference type="ARBA" id="ARBA00004586"/>
    </source>
</evidence>
<dbReference type="GO" id="GO:0045202">
    <property type="term" value="C:synapse"/>
    <property type="evidence" value="ECO:0007669"/>
    <property type="project" value="GOC"/>
</dbReference>
<reference evidence="12" key="1">
    <citation type="submission" date="2016-06" db="UniProtKB">
        <authorList>
            <consortium name="WormBaseParasite"/>
        </authorList>
    </citation>
    <scope>IDENTIFICATION</scope>
</reference>
<evidence type="ECO:0000259" key="9">
    <source>
        <dbReference type="Pfam" id="PF15361"/>
    </source>
</evidence>
<reference evidence="10 11" key="2">
    <citation type="submission" date="2018-11" db="EMBL/GenBank/DDBJ databases">
        <authorList>
            <consortium name="Pathogen Informatics"/>
        </authorList>
    </citation>
    <scope>NUCLEOTIDE SEQUENCE [LARGE SCALE GENOMIC DNA]</scope>
</reference>
<accession>A0A183V3X6</accession>
<evidence type="ECO:0000256" key="2">
    <source>
        <dbReference type="ARBA" id="ARBA00008538"/>
    </source>
</evidence>
<dbReference type="InterPro" id="IPR032763">
    <property type="entry name" value="RIC3_N"/>
</dbReference>
<dbReference type="InterPro" id="IPR026160">
    <property type="entry name" value="Ric3"/>
</dbReference>
<evidence type="ECO:0000256" key="4">
    <source>
        <dbReference type="ARBA" id="ARBA00022824"/>
    </source>
</evidence>
<feature type="region of interest" description="Disordered" evidence="7">
    <location>
        <begin position="252"/>
        <end position="287"/>
    </location>
</feature>
<keyword evidence="4" id="KW-0256">Endoplasmic reticulum</keyword>
<dbReference type="GO" id="GO:0034394">
    <property type="term" value="P:protein localization to cell surface"/>
    <property type="evidence" value="ECO:0007669"/>
    <property type="project" value="TreeGrafter"/>
</dbReference>
<evidence type="ECO:0000313" key="12">
    <source>
        <dbReference type="WBParaSite" id="TCNE_0001544701-mRNA-1"/>
    </source>
</evidence>
<feature type="compositionally biased region" description="Basic and acidic residues" evidence="7">
    <location>
        <begin position="274"/>
        <end position="287"/>
    </location>
</feature>
<feature type="compositionally biased region" description="Pro residues" evidence="7">
    <location>
        <begin position="107"/>
        <end position="121"/>
    </location>
</feature>
<feature type="compositionally biased region" description="Acidic residues" evidence="7">
    <location>
        <begin position="323"/>
        <end position="344"/>
    </location>
</feature>
<evidence type="ECO:0000256" key="7">
    <source>
        <dbReference type="SAM" id="MobiDB-lite"/>
    </source>
</evidence>
<comment type="similarity">
    <text evidence="2">Belongs to the ric-3 family.</text>
</comment>
<keyword evidence="5 8" id="KW-1133">Transmembrane helix</keyword>
<feature type="compositionally biased region" description="Polar residues" evidence="7">
    <location>
        <begin position="252"/>
        <end position="273"/>
    </location>
</feature>
<feature type="transmembrane region" description="Helical" evidence="8">
    <location>
        <begin position="79"/>
        <end position="100"/>
    </location>
</feature>
<dbReference type="GO" id="GO:0043025">
    <property type="term" value="C:neuronal cell body"/>
    <property type="evidence" value="ECO:0007669"/>
    <property type="project" value="TreeGrafter"/>
</dbReference>
<comment type="subcellular location">
    <subcellularLocation>
        <location evidence="1">Endoplasmic reticulum membrane</location>
    </subcellularLocation>
</comment>
<sequence>MPSQRKARMFLAAYSARLARSEERKRGKQPAAKPRISNKINARVAREYGRRVECRNFCRRRRRSSSEDEGPISGWKMGLVIGVVVLCFGMLYPSLFHPMISSFFSKSPPPQQTVPNRPPIHPSMSSPRARPDIHPGTRMAAAQAEAQTTSSSKGMFAWMLPLYTVGVKTSQFFLKSKKKKRRRRYAYSSEESDSYEDDDEYGQRGGALHNLGSLTICCSHFPSHHSSIERLKQTELAMSKILEQLGTISTEATQGTMPYTPQNSVENGAAESSKNPDSDSKTADITNVDKEQYLRDLEKALREFKHLSNSYNKEQRRRRGESVSEEEDMDEDEQEEEVEEDEGIEERTHDDEGSAESVSEEESQQKNDSENGKNGGHSEDKEKKEEEETTMAMEQHVQRVKPHKRSKRT</sequence>
<evidence type="ECO:0000313" key="10">
    <source>
        <dbReference type="EMBL" id="VDM46767.1"/>
    </source>
</evidence>
<feature type="transmembrane region" description="Helical" evidence="8">
    <location>
        <begin position="155"/>
        <end position="174"/>
    </location>
</feature>
<dbReference type="GO" id="GO:0007271">
    <property type="term" value="P:synaptic transmission, cholinergic"/>
    <property type="evidence" value="ECO:0007669"/>
    <property type="project" value="TreeGrafter"/>
</dbReference>
<dbReference type="AlphaFoldDB" id="A0A183V3X6"/>
<gene>
    <name evidence="10" type="ORF">TCNE_LOCUS15446</name>
</gene>